<feature type="region of interest" description="Disordered" evidence="1">
    <location>
        <begin position="1"/>
        <end position="29"/>
    </location>
</feature>
<gene>
    <name evidence="2" type="ORF">METZ01_LOCUS380773</name>
</gene>
<protein>
    <submittedName>
        <fullName evidence="2">Uncharacterized protein</fullName>
    </submittedName>
</protein>
<feature type="non-terminal residue" evidence="2">
    <location>
        <position position="29"/>
    </location>
</feature>
<name>A0A382U0S8_9ZZZZ</name>
<proteinExistence type="predicted"/>
<dbReference type="EMBL" id="UINC01140646">
    <property type="protein sequence ID" value="SVD27919.1"/>
    <property type="molecule type" value="Genomic_DNA"/>
</dbReference>
<organism evidence="2">
    <name type="scientific">marine metagenome</name>
    <dbReference type="NCBI Taxonomy" id="408172"/>
    <lineage>
        <taxon>unclassified sequences</taxon>
        <taxon>metagenomes</taxon>
        <taxon>ecological metagenomes</taxon>
    </lineage>
</organism>
<accession>A0A382U0S8</accession>
<dbReference type="AlphaFoldDB" id="A0A382U0S8"/>
<sequence>MMRGGVSPSKTKLETMSVALKHRGPDGEG</sequence>
<evidence type="ECO:0000313" key="2">
    <source>
        <dbReference type="EMBL" id="SVD27919.1"/>
    </source>
</evidence>
<evidence type="ECO:0000256" key="1">
    <source>
        <dbReference type="SAM" id="MobiDB-lite"/>
    </source>
</evidence>
<reference evidence="2" key="1">
    <citation type="submission" date="2018-05" db="EMBL/GenBank/DDBJ databases">
        <authorList>
            <person name="Lanie J.A."/>
            <person name="Ng W.-L."/>
            <person name="Kazmierczak K.M."/>
            <person name="Andrzejewski T.M."/>
            <person name="Davidsen T.M."/>
            <person name="Wayne K.J."/>
            <person name="Tettelin H."/>
            <person name="Glass J.I."/>
            <person name="Rusch D."/>
            <person name="Podicherti R."/>
            <person name="Tsui H.-C.T."/>
            <person name="Winkler M.E."/>
        </authorList>
    </citation>
    <scope>NUCLEOTIDE SEQUENCE</scope>
</reference>